<organism evidence="2 3">
    <name type="scientific">Nocardia colli</name>
    <dbReference type="NCBI Taxonomy" id="2545717"/>
    <lineage>
        <taxon>Bacteria</taxon>
        <taxon>Bacillati</taxon>
        <taxon>Actinomycetota</taxon>
        <taxon>Actinomycetes</taxon>
        <taxon>Mycobacteriales</taxon>
        <taxon>Nocardiaceae</taxon>
        <taxon>Nocardia</taxon>
    </lineage>
</organism>
<accession>A0A5N0EEA4</accession>
<dbReference type="InterPro" id="IPR037401">
    <property type="entry name" value="SnoaL-like"/>
</dbReference>
<dbReference type="Pfam" id="PF13577">
    <property type="entry name" value="SnoaL_4"/>
    <property type="match status" value="1"/>
</dbReference>
<dbReference type="SUPFAM" id="SSF54427">
    <property type="entry name" value="NTF2-like"/>
    <property type="match status" value="1"/>
</dbReference>
<dbReference type="OrthoDB" id="9130903at2"/>
<evidence type="ECO:0000313" key="3">
    <source>
        <dbReference type="Proteomes" id="UP000323876"/>
    </source>
</evidence>
<evidence type="ECO:0000313" key="2">
    <source>
        <dbReference type="EMBL" id="KAA8887758.1"/>
    </source>
</evidence>
<comment type="caution">
    <text evidence="2">The sequence shown here is derived from an EMBL/GenBank/DDBJ whole genome shotgun (WGS) entry which is preliminary data.</text>
</comment>
<feature type="domain" description="SnoaL-like" evidence="1">
    <location>
        <begin position="1"/>
        <end position="111"/>
    </location>
</feature>
<protein>
    <submittedName>
        <fullName evidence="2">Nuclear transport factor 2 family protein</fullName>
    </submittedName>
</protein>
<dbReference type="Proteomes" id="UP000323876">
    <property type="component" value="Unassembled WGS sequence"/>
</dbReference>
<dbReference type="Gene3D" id="3.10.450.50">
    <property type="match status" value="1"/>
</dbReference>
<dbReference type="EMBL" id="VXLC01000006">
    <property type="protein sequence ID" value="KAA8887758.1"/>
    <property type="molecule type" value="Genomic_DNA"/>
</dbReference>
<reference evidence="2 3" key="1">
    <citation type="submission" date="2019-09" db="EMBL/GenBank/DDBJ databases">
        <authorList>
            <person name="Wang X."/>
        </authorList>
    </citation>
    <scope>NUCLEOTIDE SEQUENCE [LARGE SCALE GENOMIC DNA]</scope>
    <source>
        <strain evidence="2 3">CICC 11023</strain>
    </source>
</reference>
<dbReference type="InterPro" id="IPR032710">
    <property type="entry name" value="NTF2-like_dom_sf"/>
</dbReference>
<name>A0A5N0EEA4_9NOCA</name>
<evidence type="ECO:0000259" key="1">
    <source>
        <dbReference type="Pfam" id="PF13577"/>
    </source>
</evidence>
<gene>
    <name evidence="2" type="ORF">F3087_18440</name>
</gene>
<proteinExistence type="predicted"/>
<keyword evidence="3" id="KW-1185">Reference proteome</keyword>
<sequence>MDEGHAEETAATFTEDGTMVSPPKIATPIAGRAALAAGLRANADQLRADGIRYRRCYSTIVVEVRADGSVFARSYVQVVKTERGKGTILHAMCVCEDVLVRTDGEWLVAERVVTRDDESV</sequence>
<dbReference type="AlphaFoldDB" id="A0A5N0EEA4"/>